<dbReference type="Proteomes" id="UP000011873">
    <property type="component" value="Unassembled WGS sequence"/>
</dbReference>
<evidence type="ECO:0000313" key="2">
    <source>
        <dbReference type="EMBL" id="EMJ77780.1"/>
    </source>
</evidence>
<dbReference type="EMBL" id="ANMU01000175">
    <property type="protein sequence ID" value="EMJ77780.1"/>
    <property type="molecule type" value="Genomic_DNA"/>
</dbReference>
<evidence type="ECO:0000256" key="1">
    <source>
        <dbReference type="SAM" id="Phobius"/>
    </source>
</evidence>
<name>M6BVA4_LEPBO</name>
<accession>M6BVA4</accession>
<keyword evidence="1" id="KW-0472">Membrane</keyword>
<gene>
    <name evidence="2" type="ORF">LEP1GSC016_0840</name>
</gene>
<feature type="transmembrane region" description="Helical" evidence="1">
    <location>
        <begin position="24"/>
        <end position="44"/>
    </location>
</feature>
<comment type="caution">
    <text evidence="2">The sequence shown here is derived from an EMBL/GenBank/DDBJ whole genome shotgun (WGS) entry which is preliminary data.</text>
</comment>
<reference evidence="2 3" key="1">
    <citation type="submission" date="2013-01" db="EMBL/GenBank/DDBJ databases">
        <authorList>
            <person name="Harkins D.M."/>
            <person name="Durkin A.S."/>
            <person name="Brinkac L.M."/>
            <person name="Haft D.H."/>
            <person name="Selengut J.D."/>
            <person name="Sanka R."/>
            <person name="DePew J."/>
            <person name="Purushe J."/>
            <person name="Galloway R.L."/>
            <person name="Vinetz J.M."/>
            <person name="Sutton G.G."/>
            <person name="Nierman W.C."/>
            <person name="Fouts D.E."/>
        </authorList>
    </citation>
    <scope>NUCLEOTIDE SEQUENCE [LARGE SCALE GENOMIC DNA]</scope>
    <source>
        <strain evidence="2 3">Sponselee CDC</strain>
    </source>
</reference>
<dbReference type="PATRIC" id="fig|1218567.3.peg.4189"/>
<evidence type="ECO:0000313" key="3">
    <source>
        <dbReference type="Proteomes" id="UP000011873"/>
    </source>
</evidence>
<dbReference type="AlphaFoldDB" id="M6BVA4"/>
<proteinExistence type="predicted"/>
<protein>
    <submittedName>
        <fullName evidence="2">Uncharacterized protein</fullName>
    </submittedName>
</protein>
<sequence>MNNELFSVVGFEFSNREPLAWSRLFYFDFYLSFLLMQRYVFVLFC</sequence>
<organism evidence="2 3">
    <name type="scientific">Leptospira borgpetersenii serovar Hardjo-bovis str. Sponselee</name>
    <dbReference type="NCBI Taxonomy" id="1303729"/>
    <lineage>
        <taxon>Bacteria</taxon>
        <taxon>Pseudomonadati</taxon>
        <taxon>Spirochaetota</taxon>
        <taxon>Spirochaetia</taxon>
        <taxon>Leptospirales</taxon>
        <taxon>Leptospiraceae</taxon>
        <taxon>Leptospira</taxon>
    </lineage>
</organism>
<keyword evidence="1" id="KW-0812">Transmembrane</keyword>
<keyword evidence="1" id="KW-1133">Transmembrane helix</keyword>